<reference evidence="2" key="2">
    <citation type="submission" date="2021-01" db="EMBL/GenBank/DDBJ databases">
        <authorList>
            <person name="Schikora-Tamarit M.A."/>
        </authorList>
    </citation>
    <scope>NUCLEOTIDE SEQUENCE</scope>
    <source>
        <strain evidence="2">CBS6341</strain>
    </source>
</reference>
<feature type="compositionally biased region" description="Basic and acidic residues" evidence="1">
    <location>
        <begin position="440"/>
        <end position="457"/>
    </location>
</feature>
<feature type="region of interest" description="Disordered" evidence="1">
    <location>
        <begin position="1"/>
        <end position="20"/>
    </location>
</feature>
<feature type="compositionally biased region" description="Basic and acidic residues" evidence="1">
    <location>
        <begin position="233"/>
        <end position="251"/>
    </location>
</feature>
<feature type="compositionally biased region" description="Polar residues" evidence="1">
    <location>
        <begin position="267"/>
        <end position="279"/>
    </location>
</feature>
<dbReference type="AlphaFoldDB" id="A0A9P8PPQ0"/>
<organism evidence="2 3">
    <name type="scientific">Wickerhamomyces mucosus</name>
    <dbReference type="NCBI Taxonomy" id="1378264"/>
    <lineage>
        <taxon>Eukaryota</taxon>
        <taxon>Fungi</taxon>
        <taxon>Dikarya</taxon>
        <taxon>Ascomycota</taxon>
        <taxon>Saccharomycotina</taxon>
        <taxon>Saccharomycetes</taxon>
        <taxon>Phaffomycetales</taxon>
        <taxon>Wickerhamomycetaceae</taxon>
        <taxon>Wickerhamomyces</taxon>
    </lineage>
</organism>
<feature type="compositionally biased region" description="Basic and acidic residues" evidence="1">
    <location>
        <begin position="193"/>
        <end position="205"/>
    </location>
</feature>
<feature type="compositionally biased region" description="Basic and acidic residues" evidence="1">
    <location>
        <begin position="309"/>
        <end position="321"/>
    </location>
</feature>
<comment type="caution">
    <text evidence="2">The sequence shown here is derived from an EMBL/GenBank/DDBJ whole genome shotgun (WGS) entry which is preliminary data.</text>
</comment>
<accession>A0A9P8PPQ0</accession>
<feature type="compositionally biased region" description="Polar residues" evidence="1">
    <location>
        <begin position="365"/>
        <end position="375"/>
    </location>
</feature>
<evidence type="ECO:0000313" key="2">
    <source>
        <dbReference type="EMBL" id="KAH3675941.1"/>
    </source>
</evidence>
<dbReference type="Proteomes" id="UP000769528">
    <property type="component" value="Unassembled WGS sequence"/>
</dbReference>
<name>A0A9P8PPQ0_9ASCO</name>
<proteinExistence type="predicted"/>
<feature type="compositionally biased region" description="Basic and acidic residues" evidence="1">
    <location>
        <begin position="464"/>
        <end position="489"/>
    </location>
</feature>
<feature type="region of interest" description="Disordered" evidence="1">
    <location>
        <begin position="192"/>
        <end position="282"/>
    </location>
</feature>
<protein>
    <submittedName>
        <fullName evidence="2">Uncharacterized protein</fullName>
    </submittedName>
</protein>
<evidence type="ECO:0000313" key="3">
    <source>
        <dbReference type="Proteomes" id="UP000769528"/>
    </source>
</evidence>
<feature type="region of interest" description="Disordered" evidence="1">
    <location>
        <begin position="297"/>
        <end position="512"/>
    </location>
</feature>
<evidence type="ECO:0000256" key="1">
    <source>
        <dbReference type="SAM" id="MobiDB-lite"/>
    </source>
</evidence>
<dbReference type="EMBL" id="JAEUBF010000681">
    <property type="protein sequence ID" value="KAH3675941.1"/>
    <property type="molecule type" value="Genomic_DNA"/>
</dbReference>
<keyword evidence="3" id="KW-1185">Reference proteome</keyword>
<gene>
    <name evidence="2" type="ORF">WICMUC_002237</name>
</gene>
<reference evidence="2" key="1">
    <citation type="journal article" date="2021" name="Open Biol.">
        <title>Shared evolutionary footprints suggest mitochondrial oxidative damage underlies multiple complex I losses in fungi.</title>
        <authorList>
            <person name="Schikora-Tamarit M.A."/>
            <person name="Marcet-Houben M."/>
            <person name="Nosek J."/>
            <person name="Gabaldon T."/>
        </authorList>
    </citation>
    <scope>NUCLEOTIDE SEQUENCE</scope>
    <source>
        <strain evidence="2">CBS6341</strain>
    </source>
</reference>
<feature type="compositionally biased region" description="Basic and acidic residues" evidence="1">
    <location>
        <begin position="387"/>
        <end position="433"/>
    </location>
</feature>
<feature type="compositionally biased region" description="Basic and acidic residues" evidence="1">
    <location>
        <begin position="333"/>
        <end position="351"/>
    </location>
</feature>
<sequence length="528" mass="61974">MGKRKSKTQSKPIYIPPPTDSSIQFVVNEYNPKTKVTDEFDDHLDFLLNQDDNALVSVTKPETVTKPYILTNNVNEKSKTDSDQSKQVNKKVNKRVKKAILDFDIDFDSSFEEFDENLGIDDEFEEIDEQISSLNDEEYEIFEDSYSSESDEEFYQQIMQQSNNSLNELSDDQINQRVNQLSKQIQNQLNISGKDKYSYDSEEPRGLMSDEDDFIKFGESNDSDSDFNSFDGFKQEQKYDLGQDKEQEEGLSRNQRRRRNRKLAQINEASIASSTSIQHAENERYLTREEFDELDKKTLTKSQKRRIQRKVEKQKEMEENLFKPNKGNYTHQLELKHKQIEDKASLLDKSQKSTSNKGRKKQHEVQYNQQAFNQTKKNEDFQIGNQKLDRKLKEKSTEAHKKTARTKQREREKKAGKEALRKEENSKIRRAKPEALNYLADEKAEVHGKKTKARDGNLNKPRKKDQIELLNDERKIEERKKLRVKEKQNTDASGVDALQRKPKTGKHLDQLEKSIEKRLQKLSEKDFL</sequence>